<protein>
    <submittedName>
        <fullName evidence="4">GNAT family N-acetyltransferase</fullName>
        <ecNumber evidence="4">2.3.1.-</ecNumber>
    </submittedName>
</protein>
<dbReference type="Gene3D" id="3.40.630.30">
    <property type="match status" value="1"/>
</dbReference>
<dbReference type="Proteomes" id="UP001614394">
    <property type="component" value="Unassembled WGS sequence"/>
</dbReference>
<dbReference type="Pfam" id="PF00583">
    <property type="entry name" value="Acetyltransf_1"/>
    <property type="match status" value="2"/>
</dbReference>
<evidence type="ECO:0000256" key="1">
    <source>
        <dbReference type="ARBA" id="ARBA00022679"/>
    </source>
</evidence>
<keyword evidence="2 4" id="KW-0012">Acyltransferase</keyword>
<gene>
    <name evidence="4" type="ORF">ACIGXA_08270</name>
</gene>
<reference evidence="4 5" key="1">
    <citation type="submission" date="2024-10" db="EMBL/GenBank/DDBJ databases">
        <title>The Natural Products Discovery Center: Release of the First 8490 Sequenced Strains for Exploring Actinobacteria Biosynthetic Diversity.</title>
        <authorList>
            <person name="Kalkreuter E."/>
            <person name="Kautsar S.A."/>
            <person name="Yang D."/>
            <person name="Bader C.D."/>
            <person name="Teijaro C.N."/>
            <person name="Fluegel L."/>
            <person name="Davis C.M."/>
            <person name="Simpson J.R."/>
            <person name="Lauterbach L."/>
            <person name="Steele A.D."/>
            <person name="Gui C."/>
            <person name="Meng S."/>
            <person name="Li G."/>
            <person name="Viehrig K."/>
            <person name="Ye F."/>
            <person name="Su P."/>
            <person name="Kiefer A.F."/>
            <person name="Nichols A."/>
            <person name="Cepeda A.J."/>
            <person name="Yan W."/>
            <person name="Fan B."/>
            <person name="Jiang Y."/>
            <person name="Adhikari A."/>
            <person name="Zheng C.-J."/>
            <person name="Schuster L."/>
            <person name="Cowan T.M."/>
            <person name="Smanski M.J."/>
            <person name="Chevrette M.G."/>
            <person name="De Carvalho L.P.S."/>
            <person name="Shen B."/>
        </authorList>
    </citation>
    <scope>NUCLEOTIDE SEQUENCE [LARGE SCALE GENOMIC DNA]</scope>
    <source>
        <strain evidence="4 5">NPDC053399</strain>
    </source>
</reference>
<sequence length="320" mass="34477">MEIRSLDGDDPATIAALLPGFRETMSLELPEDPPVTEALLARLLQRRHGTDRLVLAAFDGGTAAGSLKLGLDLAESADAGHGSLWVFPGFRRRGAGRLLIEAARSELADRGRSRLLLDAPHTDASESFAGAVGARRTVTNLRNRLRLDDAVRARLDGYADGKVPGYHLAYWLGGCPDNLVDSYALAWGELDVQVNGQARITAPTAADVRAREEEAVRTGHRQYTAAAVENGTGAVVGYSTLYVRDSPMADAGEVLVLPDHRRRGIGTLTKAFATAWAARENQRLFLVQAWNETENAAIVALNGKLGFAADSSWSTYELKT</sequence>
<organism evidence="4 5">
    <name type="scientific">Streptomyces fildesensis</name>
    <dbReference type="NCBI Taxonomy" id="375757"/>
    <lineage>
        <taxon>Bacteria</taxon>
        <taxon>Bacillati</taxon>
        <taxon>Actinomycetota</taxon>
        <taxon>Actinomycetes</taxon>
        <taxon>Kitasatosporales</taxon>
        <taxon>Streptomycetaceae</taxon>
        <taxon>Streptomyces</taxon>
    </lineage>
</organism>
<dbReference type="CDD" id="cd04301">
    <property type="entry name" value="NAT_SF"/>
    <property type="match status" value="1"/>
</dbReference>
<dbReference type="PROSITE" id="PS51186">
    <property type="entry name" value="GNAT"/>
    <property type="match status" value="2"/>
</dbReference>
<evidence type="ECO:0000256" key="2">
    <source>
        <dbReference type="ARBA" id="ARBA00023315"/>
    </source>
</evidence>
<feature type="domain" description="N-acetyltransferase" evidence="3">
    <location>
        <begin position="180"/>
        <end position="320"/>
    </location>
</feature>
<dbReference type="InterPro" id="IPR000182">
    <property type="entry name" value="GNAT_dom"/>
</dbReference>
<comment type="caution">
    <text evidence="4">The sequence shown here is derived from an EMBL/GenBank/DDBJ whole genome shotgun (WGS) entry which is preliminary data.</text>
</comment>
<evidence type="ECO:0000259" key="3">
    <source>
        <dbReference type="PROSITE" id="PS51186"/>
    </source>
</evidence>
<dbReference type="EC" id="2.3.1.-" evidence="4"/>
<evidence type="ECO:0000313" key="5">
    <source>
        <dbReference type="Proteomes" id="UP001614394"/>
    </source>
</evidence>
<dbReference type="RefSeq" id="WP_399645776.1">
    <property type="nucleotide sequence ID" value="NZ_JBITYG010000002.1"/>
</dbReference>
<dbReference type="GO" id="GO:0016746">
    <property type="term" value="F:acyltransferase activity"/>
    <property type="evidence" value="ECO:0007669"/>
    <property type="project" value="UniProtKB-KW"/>
</dbReference>
<evidence type="ECO:0000313" key="4">
    <source>
        <dbReference type="EMBL" id="MFI9100509.1"/>
    </source>
</evidence>
<dbReference type="InterPro" id="IPR016181">
    <property type="entry name" value="Acyl_CoA_acyltransferase"/>
</dbReference>
<dbReference type="PANTHER" id="PTHR43877">
    <property type="entry name" value="AMINOALKYLPHOSPHONATE N-ACETYLTRANSFERASE-RELATED-RELATED"/>
    <property type="match status" value="1"/>
</dbReference>
<feature type="domain" description="N-acetyltransferase" evidence="3">
    <location>
        <begin position="1"/>
        <end position="158"/>
    </location>
</feature>
<dbReference type="InterPro" id="IPR050832">
    <property type="entry name" value="Bact_Acetyltransf"/>
</dbReference>
<keyword evidence="1 4" id="KW-0808">Transferase</keyword>
<dbReference type="SUPFAM" id="SSF55729">
    <property type="entry name" value="Acyl-CoA N-acyltransferases (Nat)"/>
    <property type="match status" value="2"/>
</dbReference>
<proteinExistence type="predicted"/>
<accession>A0ABW8C258</accession>
<name>A0ABW8C258_9ACTN</name>
<dbReference type="EMBL" id="JBITYG010000002">
    <property type="protein sequence ID" value="MFI9100509.1"/>
    <property type="molecule type" value="Genomic_DNA"/>
</dbReference>
<keyword evidence="5" id="KW-1185">Reference proteome</keyword>